<evidence type="ECO:0000313" key="2">
    <source>
        <dbReference type="Proteomes" id="UP000233469"/>
    </source>
</evidence>
<sequence>MTCSKIFSGDLPELTEEIIQYFRKDFSTLYSCILINRLWCRLAIPLLWEDPFSKKYPENYHFIEIYLSKLNEDVKTKLYLYGVNNNLVYSNTLFNYPSFIKYLDIDKILNSIQTWVDTLVGKNQEKLVNLIYRSLLEMFIENEGNLHSFEVVLSTRYNYFNNSIDLILQNPNFAYNIRNLELRIINSIFSCQNIIKLLKFLYSNCNSILSIVLYFPSSLYDIDRSLIEKYLTQIIISQHNLKKISFEHSTTLYDPFLLLKNSNFSNTLNTIIFYHIDFKNIVNILQEAFDQLNVLESIHLIYCHSLNSDFVQQIIKVNKPFKLRSLFMNEILHIESLQLLLEKFSDCLENFGFESKEDKNNEPKRQLFKLIMKYCTKIRYFDSGISDDNNIYLFIENNQNNINYLTIEFDIYDDYCCTPNYVEYSSTVLQNLGQVLPPKLEYLNLSLLFNTSDLEIFLKNSQNTFINKLLIAYGLHDILFYIKEYIMKKERVKYLAMTTSIAFDDFDDELFFLKSEVNEFKLHNIIVKKFSDLYFGPYSFINNFNK</sequence>
<reference evidence="1 2" key="1">
    <citation type="submission" date="2016-04" db="EMBL/GenBank/DDBJ databases">
        <title>Genome analyses suggest a sexual origin of heterokaryosis in a supposedly ancient asexual fungus.</title>
        <authorList>
            <person name="Ropars J."/>
            <person name="Sedzielewska K."/>
            <person name="Noel J."/>
            <person name="Charron P."/>
            <person name="Farinelli L."/>
            <person name="Marton T."/>
            <person name="Kruger M."/>
            <person name="Pelin A."/>
            <person name="Brachmann A."/>
            <person name="Corradi N."/>
        </authorList>
    </citation>
    <scope>NUCLEOTIDE SEQUENCE [LARGE SCALE GENOMIC DNA]</scope>
    <source>
        <strain evidence="1 2">C2</strain>
    </source>
</reference>
<dbReference type="EMBL" id="LLXL01001129">
    <property type="protein sequence ID" value="PKK66197.1"/>
    <property type="molecule type" value="Genomic_DNA"/>
</dbReference>
<name>A0A2N1MX30_9GLOM</name>
<evidence type="ECO:0000313" key="1">
    <source>
        <dbReference type="EMBL" id="PKK66197.1"/>
    </source>
</evidence>
<gene>
    <name evidence="1" type="ORF">RhiirC2_853054</name>
</gene>
<comment type="caution">
    <text evidence="1">The sequence shown here is derived from an EMBL/GenBank/DDBJ whole genome shotgun (WGS) entry which is preliminary data.</text>
</comment>
<evidence type="ECO:0008006" key="3">
    <source>
        <dbReference type="Google" id="ProtNLM"/>
    </source>
</evidence>
<proteinExistence type="predicted"/>
<protein>
    <recommendedName>
        <fullName evidence="3">F-box domain-containing protein</fullName>
    </recommendedName>
</protein>
<dbReference type="AlphaFoldDB" id="A0A2N1MX30"/>
<dbReference type="VEuPathDB" id="FungiDB:RhiirA1_467629"/>
<accession>A0A2N1MX30</accession>
<dbReference type="Proteomes" id="UP000233469">
    <property type="component" value="Unassembled WGS sequence"/>
</dbReference>
<reference evidence="1 2" key="2">
    <citation type="submission" date="2017-10" db="EMBL/GenBank/DDBJ databases">
        <title>Extensive intraspecific genome diversity in a model arbuscular mycorrhizal fungus.</title>
        <authorList>
            <person name="Chen E.C.H."/>
            <person name="Morin E."/>
            <person name="Baudet D."/>
            <person name="Noel J."/>
            <person name="Ndikumana S."/>
            <person name="Charron P."/>
            <person name="St-Onge C."/>
            <person name="Giorgi J."/>
            <person name="Grigoriev I.V."/>
            <person name="Roux C."/>
            <person name="Martin F.M."/>
            <person name="Corradi N."/>
        </authorList>
    </citation>
    <scope>NUCLEOTIDE SEQUENCE [LARGE SCALE GENOMIC DNA]</scope>
    <source>
        <strain evidence="1 2">C2</strain>
    </source>
</reference>
<organism evidence="1 2">
    <name type="scientific">Rhizophagus irregularis</name>
    <dbReference type="NCBI Taxonomy" id="588596"/>
    <lineage>
        <taxon>Eukaryota</taxon>
        <taxon>Fungi</taxon>
        <taxon>Fungi incertae sedis</taxon>
        <taxon>Mucoromycota</taxon>
        <taxon>Glomeromycotina</taxon>
        <taxon>Glomeromycetes</taxon>
        <taxon>Glomerales</taxon>
        <taxon>Glomeraceae</taxon>
        <taxon>Rhizophagus</taxon>
    </lineage>
</organism>
<dbReference type="VEuPathDB" id="FungiDB:RhiirFUN_010077"/>